<dbReference type="Pfam" id="PF01497">
    <property type="entry name" value="Peripla_BP_2"/>
    <property type="match status" value="1"/>
</dbReference>
<feature type="domain" description="Fe/B12 periplasmic-binding" evidence="1">
    <location>
        <begin position="52"/>
        <end position="301"/>
    </location>
</feature>
<dbReference type="InterPro" id="IPR050902">
    <property type="entry name" value="ABC_Transporter_SBP"/>
</dbReference>
<gene>
    <name evidence="2" type="ORF">C8P70_13410</name>
</gene>
<dbReference type="PROSITE" id="PS51257">
    <property type="entry name" value="PROKAR_LIPOPROTEIN"/>
    <property type="match status" value="1"/>
</dbReference>
<proteinExistence type="predicted"/>
<dbReference type="Proteomes" id="UP000295215">
    <property type="component" value="Unassembled WGS sequence"/>
</dbReference>
<comment type="caution">
    <text evidence="2">The sequence shown here is derived from an EMBL/GenBank/DDBJ whole genome shotgun (WGS) entry which is preliminary data.</text>
</comment>
<dbReference type="EMBL" id="SOAG01000034">
    <property type="protein sequence ID" value="TDS51838.1"/>
    <property type="molecule type" value="Genomic_DNA"/>
</dbReference>
<organism evidence="2 3">
    <name type="scientific">Myroides indicus</name>
    <dbReference type="NCBI Taxonomy" id="1323422"/>
    <lineage>
        <taxon>Bacteria</taxon>
        <taxon>Pseudomonadati</taxon>
        <taxon>Bacteroidota</taxon>
        <taxon>Flavobacteriia</taxon>
        <taxon>Flavobacteriales</taxon>
        <taxon>Flavobacteriaceae</taxon>
        <taxon>Myroides</taxon>
    </lineage>
</organism>
<dbReference type="PANTHER" id="PTHR30535:SF4">
    <property type="entry name" value="HEMIN-BINDING PERIPLASMIC PROTEIN HMUT"/>
    <property type="match status" value="1"/>
</dbReference>
<evidence type="ECO:0000259" key="1">
    <source>
        <dbReference type="PROSITE" id="PS50983"/>
    </source>
</evidence>
<dbReference type="PANTHER" id="PTHR30535">
    <property type="entry name" value="VITAMIN B12-BINDING PROTEIN"/>
    <property type="match status" value="1"/>
</dbReference>
<name>A0A4R7EPL9_9FLAO</name>
<evidence type="ECO:0000313" key="2">
    <source>
        <dbReference type="EMBL" id="TDS51838.1"/>
    </source>
</evidence>
<dbReference type="InterPro" id="IPR002491">
    <property type="entry name" value="ABC_transptr_periplasmic_BD"/>
</dbReference>
<evidence type="ECO:0000313" key="3">
    <source>
        <dbReference type="Proteomes" id="UP000295215"/>
    </source>
</evidence>
<protein>
    <submittedName>
        <fullName evidence="2">Iron complex transport system substrate-binding protein</fullName>
    </submittedName>
</protein>
<dbReference type="Gene3D" id="3.40.50.1980">
    <property type="entry name" value="Nitrogenase molybdenum iron protein domain"/>
    <property type="match status" value="2"/>
</dbReference>
<dbReference type="PROSITE" id="PS50983">
    <property type="entry name" value="FE_B12_PBP"/>
    <property type="match status" value="1"/>
</dbReference>
<accession>A0A4R7EPL9</accession>
<reference evidence="2 3" key="1">
    <citation type="submission" date="2019-03" db="EMBL/GenBank/DDBJ databases">
        <title>Genomic Encyclopedia of Archaeal and Bacterial Type Strains, Phase II (KMG-II): from individual species to whole genera.</title>
        <authorList>
            <person name="Goeker M."/>
        </authorList>
    </citation>
    <scope>NUCLEOTIDE SEQUENCE [LARGE SCALE GENOMIC DNA]</scope>
    <source>
        <strain evidence="2 3">DSM 28213</strain>
    </source>
</reference>
<dbReference type="SUPFAM" id="SSF53807">
    <property type="entry name" value="Helical backbone' metal receptor"/>
    <property type="match status" value="1"/>
</dbReference>
<dbReference type="AlphaFoldDB" id="A0A4R7EPL9"/>
<sequence length="301" mass="33222">MPQFRLNINIDPMKKIAFIFLTALVITSCNQNKKDQTTENTVEQTEQKQHERIVSLNGSISEILVDLGETENIVGVDVTSTFPENLKETAKDLGHTSKISIESLMSLQPTVIYFTEKELSDDLQAQLQNSGIRLEKLTQEFTVEGAKNMIKSVANSLNNNNYQPLIDKIDEDISNLHTLEKKPKVLFIYARGASMLLVAGDETPANSIINLAGGQNAVTEFKDFKPLTPESLLNSNPDYILMFTTGLQSMGGVDGVLKIEGIEKTNAGKNKRIIAMDGQLLTGFSPRLGLAVKELNHLLSK</sequence>
<keyword evidence="3" id="KW-1185">Reference proteome</keyword>